<evidence type="ECO:0000259" key="7">
    <source>
        <dbReference type="SMART" id="SM01370"/>
    </source>
</evidence>
<dbReference type="InterPro" id="IPR037817">
    <property type="entry name" value="TAF7"/>
</dbReference>
<proteinExistence type="inferred from homology"/>
<evidence type="ECO:0000256" key="1">
    <source>
        <dbReference type="ARBA" id="ARBA00004123"/>
    </source>
</evidence>
<dbReference type="Proteomes" id="UP000054498">
    <property type="component" value="Unassembled WGS sequence"/>
</dbReference>
<protein>
    <recommendedName>
        <fullName evidence="7">TAFII55 protein conserved region domain-containing protein</fullName>
    </recommendedName>
</protein>
<keyword evidence="3" id="KW-0805">Transcription regulation</keyword>
<dbReference type="AlphaFoldDB" id="A0A0D2K1S6"/>
<evidence type="ECO:0000313" key="9">
    <source>
        <dbReference type="Proteomes" id="UP000054498"/>
    </source>
</evidence>
<organism evidence="8 9">
    <name type="scientific">Monoraphidium neglectum</name>
    <dbReference type="NCBI Taxonomy" id="145388"/>
    <lineage>
        <taxon>Eukaryota</taxon>
        <taxon>Viridiplantae</taxon>
        <taxon>Chlorophyta</taxon>
        <taxon>core chlorophytes</taxon>
        <taxon>Chlorophyceae</taxon>
        <taxon>CS clade</taxon>
        <taxon>Sphaeropleales</taxon>
        <taxon>Selenastraceae</taxon>
        <taxon>Monoraphidium</taxon>
    </lineage>
</organism>
<dbReference type="GO" id="GO:0051123">
    <property type="term" value="P:RNA polymerase II preinitiation complex assembly"/>
    <property type="evidence" value="ECO:0007669"/>
    <property type="project" value="TreeGrafter"/>
</dbReference>
<keyword evidence="4" id="KW-0804">Transcription</keyword>
<dbReference type="EMBL" id="KK100649">
    <property type="protein sequence ID" value="KIZ04533.1"/>
    <property type="molecule type" value="Genomic_DNA"/>
</dbReference>
<keyword evidence="5" id="KW-0539">Nucleus</keyword>
<evidence type="ECO:0000256" key="5">
    <source>
        <dbReference type="ARBA" id="ARBA00023242"/>
    </source>
</evidence>
<dbReference type="STRING" id="145388.A0A0D2K1S6"/>
<evidence type="ECO:0000256" key="6">
    <source>
        <dbReference type="SAM" id="MobiDB-lite"/>
    </source>
</evidence>
<dbReference type="GO" id="GO:0016251">
    <property type="term" value="F:RNA polymerase II general transcription initiation factor activity"/>
    <property type="evidence" value="ECO:0007669"/>
    <property type="project" value="TreeGrafter"/>
</dbReference>
<dbReference type="KEGG" id="mng:MNEG_3427"/>
<dbReference type="PANTHER" id="PTHR12228">
    <property type="entry name" value="TRANSCRIPTION INITIATION FACTOR TFIID 55 KD SUBUNIT-RELATED"/>
    <property type="match status" value="1"/>
</dbReference>
<reference evidence="8 9" key="1">
    <citation type="journal article" date="2013" name="BMC Genomics">
        <title>Reconstruction of the lipid metabolism for the microalga Monoraphidium neglectum from its genome sequence reveals characteristics suitable for biofuel production.</title>
        <authorList>
            <person name="Bogen C."/>
            <person name="Al-Dilaimi A."/>
            <person name="Albersmeier A."/>
            <person name="Wichmann J."/>
            <person name="Grundmann M."/>
            <person name="Rupp O."/>
            <person name="Lauersen K.J."/>
            <person name="Blifernez-Klassen O."/>
            <person name="Kalinowski J."/>
            <person name="Goesmann A."/>
            <person name="Mussgnug J.H."/>
            <person name="Kruse O."/>
        </authorList>
    </citation>
    <scope>NUCLEOTIDE SEQUENCE [LARGE SCALE GENOMIC DNA]</scope>
    <source>
        <strain evidence="8 9">SAG 48.87</strain>
    </source>
</reference>
<keyword evidence="9" id="KW-1185">Reference proteome</keyword>
<dbReference type="SMART" id="SM01370">
    <property type="entry name" value="TAFII55_N"/>
    <property type="match status" value="1"/>
</dbReference>
<dbReference type="InterPro" id="IPR006751">
    <property type="entry name" value="TAFII55_prot_cons_reg"/>
</dbReference>
<comment type="similarity">
    <text evidence="2">Belongs to the TAF7 family.</text>
</comment>
<dbReference type="OrthoDB" id="153872at2759"/>
<dbReference type="GeneID" id="25736305"/>
<sequence length="289" mass="31193">MAEVNEEHFIFRVKPPQLAAKLRGWLREQQGLKGRAELLFEDNNRRGKLVVEGVAYPVSLEDLPTRVESFKTLDDTNLVKMTDVGQVGPKASVQGWEDGPGVRAARLEALSGQRGYAGAGEAARGGATAPCVRSGRASPRAVAAGPPLRLPPSTLLPPIRDLEKQQAPAAVEATEARDGVTPPMRRARARQFRPRFTIQRDSVFKAPEGWTFRDVEEEYRVDSITGEGRWVAVAGLRGRFGRKPAGFADAAAGAAGPGGAAAGKPGRKKKKRGSEDDADFEDELTDDDE</sequence>
<dbReference type="RefSeq" id="XP_013903552.1">
    <property type="nucleotide sequence ID" value="XM_014048098.1"/>
</dbReference>
<name>A0A0D2K1S6_9CHLO</name>
<feature type="region of interest" description="Disordered" evidence="6">
    <location>
        <begin position="248"/>
        <end position="289"/>
    </location>
</feature>
<gene>
    <name evidence="8" type="ORF">MNEG_3427</name>
</gene>
<evidence type="ECO:0000256" key="2">
    <source>
        <dbReference type="ARBA" id="ARBA00009368"/>
    </source>
</evidence>
<evidence type="ECO:0000256" key="3">
    <source>
        <dbReference type="ARBA" id="ARBA00023015"/>
    </source>
</evidence>
<dbReference type="Pfam" id="PF04658">
    <property type="entry name" value="TAFII55_N"/>
    <property type="match status" value="1"/>
</dbReference>
<dbReference type="GO" id="GO:0005669">
    <property type="term" value="C:transcription factor TFIID complex"/>
    <property type="evidence" value="ECO:0007669"/>
    <property type="project" value="InterPro"/>
</dbReference>
<evidence type="ECO:0000256" key="4">
    <source>
        <dbReference type="ARBA" id="ARBA00023163"/>
    </source>
</evidence>
<accession>A0A0D2K1S6</accession>
<feature type="domain" description="TAFII55 protein conserved region" evidence="7">
    <location>
        <begin position="5"/>
        <end position="234"/>
    </location>
</feature>
<evidence type="ECO:0000313" key="8">
    <source>
        <dbReference type="EMBL" id="KIZ04533.1"/>
    </source>
</evidence>
<dbReference type="PANTHER" id="PTHR12228:SF0">
    <property type="entry name" value="TATA-BOX BINDING PROTEIN ASSOCIATED FACTOR 7"/>
    <property type="match status" value="1"/>
</dbReference>
<feature type="compositionally biased region" description="Acidic residues" evidence="6">
    <location>
        <begin position="276"/>
        <end position="289"/>
    </location>
</feature>
<comment type="subcellular location">
    <subcellularLocation>
        <location evidence="1">Nucleus</location>
    </subcellularLocation>
</comment>